<sequence>MMLQKDKSCLMVIDVQSRLLPGIHESDKLVQYCDSLVELAHALNIPVFGTEQYPEGVGPTADGLRERVGADNFTGKTFFSCVDAPQFQDKLKTITQDQVVICGMEAHACVLQSAMSFKAMGKQVFVVADAISARNPKDTEFAIARMRDEGIKIITREMVGFEWLRRSDAEGFKLFSKKFLR</sequence>
<dbReference type="InterPro" id="IPR036380">
    <property type="entry name" value="Isochorismatase-like_sf"/>
</dbReference>
<dbReference type="PANTHER" id="PTHR14119">
    <property type="entry name" value="HYDROLASE"/>
    <property type="match status" value="1"/>
</dbReference>
<proteinExistence type="predicted"/>
<feature type="domain" description="Isochorismatase-like" evidence="1">
    <location>
        <begin position="8"/>
        <end position="157"/>
    </location>
</feature>
<dbReference type="Gene3D" id="3.40.50.850">
    <property type="entry name" value="Isochorismatase-like"/>
    <property type="match status" value="1"/>
</dbReference>
<dbReference type="EMBL" id="FOOU01000016">
    <property type="protein sequence ID" value="SFG86532.1"/>
    <property type="molecule type" value="Genomic_DNA"/>
</dbReference>
<dbReference type="OrthoDB" id="9796958at2"/>
<dbReference type="Pfam" id="PF00857">
    <property type="entry name" value="Isochorismatase"/>
    <property type="match status" value="1"/>
</dbReference>
<dbReference type="CDD" id="cd01012">
    <property type="entry name" value="YcaC_related"/>
    <property type="match status" value="1"/>
</dbReference>
<dbReference type="PANTHER" id="PTHR14119:SF3">
    <property type="entry name" value="ISOCHORISMATASE DOMAIN-CONTAINING PROTEIN 2"/>
    <property type="match status" value="1"/>
</dbReference>
<evidence type="ECO:0000313" key="3">
    <source>
        <dbReference type="Proteomes" id="UP000198623"/>
    </source>
</evidence>
<dbReference type="STRING" id="1045558.SAMN05216175_11645"/>
<dbReference type="RefSeq" id="WP_090730097.1">
    <property type="nucleotide sequence ID" value="NZ_FOOU01000016.1"/>
</dbReference>
<evidence type="ECO:0000313" key="2">
    <source>
        <dbReference type="EMBL" id="SFG86532.1"/>
    </source>
</evidence>
<dbReference type="AlphaFoldDB" id="A0A1I2VBD6"/>
<dbReference type="InterPro" id="IPR000868">
    <property type="entry name" value="Isochorismatase-like_dom"/>
</dbReference>
<accession>A0A1I2VBD6</accession>
<name>A0A1I2VBD6_9GAMM</name>
<protein>
    <submittedName>
        <fullName evidence="2">Nicotinamidase-related amidase</fullName>
    </submittedName>
</protein>
<evidence type="ECO:0000259" key="1">
    <source>
        <dbReference type="Pfam" id="PF00857"/>
    </source>
</evidence>
<dbReference type="SUPFAM" id="SSF52499">
    <property type="entry name" value="Isochorismatase-like hydrolases"/>
    <property type="match status" value="1"/>
</dbReference>
<reference evidence="3" key="1">
    <citation type="submission" date="2016-10" db="EMBL/GenBank/DDBJ databases">
        <authorList>
            <person name="Varghese N."/>
            <person name="Submissions S."/>
        </authorList>
    </citation>
    <scope>NUCLEOTIDE SEQUENCE [LARGE SCALE GENOMIC DNA]</scope>
    <source>
        <strain evidence="3">CGMCC 1.10971</strain>
    </source>
</reference>
<dbReference type="Proteomes" id="UP000198623">
    <property type="component" value="Unassembled WGS sequence"/>
</dbReference>
<keyword evidence="3" id="KW-1185">Reference proteome</keyword>
<organism evidence="2 3">
    <name type="scientific">Neptunomonas qingdaonensis</name>
    <dbReference type="NCBI Taxonomy" id="1045558"/>
    <lineage>
        <taxon>Bacteria</taxon>
        <taxon>Pseudomonadati</taxon>
        <taxon>Pseudomonadota</taxon>
        <taxon>Gammaproteobacteria</taxon>
        <taxon>Oceanospirillales</taxon>
        <taxon>Oceanospirillaceae</taxon>
        <taxon>Neptunomonas</taxon>
    </lineage>
</organism>
<dbReference type="InterPro" id="IPR050993">
    <property type="entry name" value="Isochorismatase_domain"/>
</dbReference>
<gene>
    <name evidence="2" type="ORF">SAMN05216175_11645</name>
</gene>